<dbReference type="Proteomes" id="UP001417504">
    <property type="component" value="Unassembled WGS sequence"/>
</dbReference>
<sequence>MTSSLSPSFSPPNSTVKLPNISNFPPFSLHPPPTRNRESPRRQQRRRHPNDDVKTLAEFQSKHNYIRVVEVSRRADHPFAGSRLLLLDKPGNIHSISNPLNPNPLPTNAYFDVLATLPPLLPPGPIAILGCVEAESGRDGGVAMEEALRAVSVAFGGEEVSVLTLGVHDCTLALTGEFPDLGNWREMLPSELRGYAHMWIPYNPGVRLR</sequence>
<accession>A0AAP0NUS1</accession>
<reference evidence="2 3" key="1">
    <citation type="submission" date="2024-01" db="EMBL/GenBank/DDBJ databases">
        <title>Genome assemblies of Stephania.</title>
        <authorList>
            <person name="Yang L."/>
        </authorList>
    </citation>
    <scope>NUCLEOTIDE SEQUENCE [LARGE SCALE GENOMIC DNA]</scope>
    <source>
        <strain evidence="2">QJT</strain>
        <tissue evidence="2">Leaf</tissue>
    </source>
</reference>
<keyword evidence="3" id="KW-1185">Reference proteome</keyword>
<gene>
    <name evidence="2" type="ORF">Sjap_016198</name>
</gene>
<dbReference type="AlphaFoldDB" id="A0AAP0NUS1"/>
<evidence type="ECO:0000313" key="2">
    <source>
        <dbReference type="EMBL" id="KAK9117251.1"/>
    </source>
</evidence>
<organism evidence="2 3">
    <name type="scientific">Stephania japonica</name>
    <dbReference type="NCBI Taxonomy" id="461633"/>
    <lineage>
        <taxon>Eukaryota</taxon>
        <taxon>Viridiplantae</taxon>
        <taxon>Streptophyta</taxon>
        <taxon>Embryophyta</taxon>
        <taxon>Tracheophyta</taxon>
        <taxon>Spermatophyta</taxon>
        <taxon>Magnoliopsida</taxon>
        <taxon>Ranunculales</taxon>
        <taxon>Menispermaceae</taxon>
        <taxon>Menispermoideae</taxon>
        <taxon>Cissampelideae</taxon>
        <taxon>Stephania</taxon>
    </lineage>
</organism>
<evidence type="ECO:0000256" key="1">
    <source>
        <dbReference type="SAM" id="MobiDB-lite"/>
    </source>
</evidence>
<protein>
    <submittedName>
        <fullName evidence="2">Uncharacterized protein</fullName>
    </submittedName>
</protein>
<evidence type="ECO:0000313" key="3">
    <source>
        <dbReference type="Proteomes" id="UP001417504"/>
    </source>
</evidence>
<comment type="caution">
    <text evidence="2">The sequence shown here is derived from an EMBL/GenBank/DDBJ whole genome shotgun (WGS) entry which is preliminary data.</text>
</comment>
<name>A0AAP0NUS1_9MAGN</name>
<feature type="region of interest" description="Disordered" evidence="1">
    <location>
        <begin position="1"/>
        <end position="52"/>
    </location>
</feature>
<feature type="compositionally biased region" description="Polar residues" evidence="1">
    <location>
        <begin position="15"/>
        <end position="25"/>
    </location>
</feature>
<proteinExistence type="predicted"/>
<dbReference type="EMBL" id="JBBNAE010000006">
    <property type="protein sequence ID" value="KAK9117251.1"/>
    <property type="molecule type" value="Genomic_DNA"/>
</dbReference>
<feature type="compositionally biased region" description="Low complexity" evidence="1">
    <location>
        <begin position="1"/>
        <end position="14"/>
    </location>
</feature>